<feature type="compositionally biased region" description="Low complexity" evidence="1">
    <location>
        <begin position="27"/>
        <end position="36"/>
    </location>
</feature>
<evidence type="ECO:0000256" key="1">
    <source>
        <dbReference type="SAM" id="MobiDB-lite"/>
    </source>
</evidence>
<feature type="compositionally biased region" description="Basic residues" evidence="1">
    <location>
        <begin position="100"/>
        <end position="115"/>
    </location>
</feature>
<protein>
    <submittedName>
        <fullName evidence="3">Serine/arginine repetitive matrix protein 1-like</fullName>
    </submittedName>
</protein>
<dbReference type="RefSeq" id="XP_040593030.1">
    <property type="nucleotide sequence ID" value="XM_040737096.1"/>
</dbReference>
<name>A0ABM2WQJ7_MESAU</name>
<gene>
    <name evidence="3" type="primary">LOC106020786</name>
</gene>
<feature type="region of interest" description="Disordered" evidence="1">
    <location>
        <begin position="1"/>
        <end position="180"/>
    </location>
</feature>
<proteinExistence type="predicted"/>
<feature type="compositionally biased region" description="Basic and acidic residues" evidence="1">
    <location>
        <begin position="169"/>
        <end position="180"/>
    </location>
</feature>
<evidence type="ECO:0000313" key="3">
    <source>
        <dbReference type="RefSeq" id="XP_040593030.1"/>
    </source>
</evidence>
<feature type="compositionally biased region" description="Pro residues" evidence="1">
    <location>
        <begin position="127"/>
        <end position="138"/>
    </location>
</feature>
<keyword evidence="2" id="KW-1185">Reference proteome</keyword>
<accession>A0ABM2WQJ7</accession>
<organism evidence="2 3">
    <name type="scientific">Mesocricetus auratus</name>
    <name type="common">Golden hamster</name>
    <dbReference type="NCBI Taxonomy" id="10036"/>
    <lineage>
        <taxon>Eukaryota</taxon>
        <taxon>Metazoa</taxon>
        <taxon>Chordata</taxon>
        <taxon>Craniata</taxon>
        <taxon>Vertebrata</taxon>
        <taxon>Euteleostomi</taxon>
        <taxon>Mammalia</taxon>
        <taxon>Eutheria</taxon>
        <taxon>Euarchontoglires</taxon>
        <taxon>Glires</taxon>
        <taxon>Rodentia</taxon>
        <taxon>Myomorpha</taxon>
        <taxon>Muroidea</taxon>
        <taxon>Cricetidae</taxon>
        <taxon>Cricetinae</taxon>
        <taxon>Mesocricetus</taxon>
    </lineage>
</organism>
<sequence length="368" mass="39453">MPPTSGSRKRQKPPPPTAEVPSAGAFAPAQSRSSAGRGRRWAPPGPGAPSRVGNGKCLSACDRRTARGSARRAGGSRRGRLSLLRAAAAAAATAATSRTPCRRHYHSRRRRRRHSYSTTGARDVTTPRPPRTPSPAPGGPRGARAPPPPLAGRQAFPRPSGKRPATRPGRTDRVARRFEATKVTGRRGRVVAHVEPPLTFTHPRPSVHWRARAAIASGEGAGEEGRRLSPPACRRTWTAGSPRSGVAFPKPGVAPPPPWQARYPNPGIAATLGNNCGLVTLSCLGTLCPREVSLPLTLGFCEMWLWKKILLSHLGCPSGHPKGPSQEVAFLQLSCQGGRAWAEPGVHMRFFHRSLPKFTWIITVPRAL</sequence>
<dbReference type="GeneID" id="106020786"/>
<feature type="compositionally biased region" description="Low complexity" evidence="1">
    <location>
        <begin position="81"/>
        <end position="99"/>
    </location>
</feature>
<dbReference type="Proteomes" id="UP000886700">
    <property type="component" value="Unplaced"/>
</dbReference>
<evidence type="ECO:0000313" key="2">
    <source>
        <dbReference type="Proteomes" id="UP000886700"/>
    </source>
</evidence>
<reference evidence="3" key="1">
    <citation type="submission" date="2025-08" db="UniProtKB">
        <authorList>
            <consortium name="RefSeq"/>
        </authorList>
    </citation>
    <scope>IDENTIFICATION</scope>
    <source>
        <tissue evidence="3">Liver</tissue>
    </source>
</reference>